<dbReference type="Pfam" id="PF00805">
    <property type="entry name" value="Pentapeptide"/>
    <property type="match status" value="1"/>
</dbReference>
<feature type="transmembrane region" description="Helical" evidence="2">
    <location>
        <begin position="60"/>
        <end position="81"/>
    </location>
</feature>
<keyword evidence="2" id="KW-0812">Transmembrane</keyword>
<sequence length="252" mass="26809">MAMTMANMLCGCKSVPHHGISIQPNGAPSKTKVTGRREALSVVGLSQRSPEKQDGSPRNVLAASVVAGVAAVLVGSTPVIAVTTSTNATLFDRGVERCTMEQLKKGAETRAGFSDFAGEPELLVNIEGCDYSGKNLTNDVLSGVKARGANFAGAAFGRESSRADFRGADMRGATFKSTNLYQADMRGADLRDADFEGALLTGTSFGYDRETEQWANLEGANWEDALFSNTDIKNICENPTILEDDRLLLGCK</sequence>
<protein>
    <recommendedName>
        <fullName evidence="4">Thylakoid lumenal 17.4 kDa protein, chloroplastic</fullName>
    </recommendedName>
</protein>
<keyword evidence="1" id="KW-0677">Repeat</keyword>
<dbReference type="PANTHER" id="PTHR47485:SF1">
    <property type="entry name" value="THYLAKOID LUMENAL 17.4 KDA PROTEIN, CHLOROPLASTIC"/>
    <property type="match status" value="1"/>
</dbReference>
<reference evidence="3" key="1">
    <citation type="submission" date="2021-01" db="EMBL/GenBank/DDBJ databases">
        <authorList>
            <person name="Corre E."/>
            <person name="Pelletier E."/>
            <person name="Niang G."/>
            <person name="Scheremetjew M."/>
            <person name="Finn R."/>
            <person name="Kale V."/>
            <person name="Holt S."/>
            <person name="Cochrane G."/>
            <person name="Meng A."/>
            <person name="Brown T."/>
            <person name="Cohen L."/>
        </authorList>
    </citation>
    <scope>NUCLEOTIDE SEQUENCE</scope>
    <source>
        <strain evidence="3">CCMP722</strain>
    </source>
</reference>
<evidence type="ECO:0008006" key="4">
    <source>
        <dbReference type="Google" id="ProtNLM"/>
    </source>
</evidence>
<proteinExistence type="predicted"/>
<dbReference type="PANTHER" id="PTHR47485">
    <property type="entry name" value="THYLAKOID LUMENAL 17.4 KDA PROTEIN, CHLOROPLASTIC"/>
    <property type="match status" value="1"/>
</dbReference>
<dbReference type="AlphaFoldDB" id="A0A7S0RH71"/>
<dbReference type="EMBL" id="HBFA01026470">
    <property type="protein sequence ID" value="CAD8677107.1"/>
    <property type="molecule type" value="Transcribed_RNA"/>
</dbReference>
<gene>
    <name evidence="3" type="ORF">POBO1169_LOCUS13468</name>
</gene>
<name>A0A7S0RH71_9CHLO</name>
<evidence type="ECO:0000313" key="3">
    <source>
        <dbReference type="EMBL" id="CAD8677107.1"/>
    </source>
</evidence>
<dbReference type="InterPro" id="IPR001646">
    <property type="entry name" value="5peptide_repeat"/>
</dbReference>
<evidence type="ECO:0000256" key="1">
    <source>
        <dbReference type="ARBA" id="ARBA00022737"/>
    </source>
</evidence>
<accession>A0A7S0RH71</accession>
<organism evidence="3">
    <name type="scientific">Pyramimonas obovata</name>
    <dbReference type="NCBI Taxonomy" id="1411642"/>
    <lineage>
        <taxon>Eukaryota</taxon>
        <taxon>Viridiplantae</taxon>
        <taxon>Chlorophyta</taxon>
        <taxon>Pyramimonadophyceae</taxon>
        <taxon>Pyramimonadales</taxon>
        <taxon>Pyramimonadaceae</taxon>
        <taxon>Pyramimonas</taxon>
        <taxon>Pyramimonas incertae sedis</taxon>
    </lineage>
</organism>
<dbReference type="Gene3D" id="2.160.20.80">
    <property type="entry name" value="E3 ubiquitin-protein ligase SopA"/>
    <property type="match status" value="1"/>
</dbReference>
<keyword evidence="2" id="KW-0472">Membrane</keyword>
<dbReference type="SUPFAM" id="SSF141571">
    <property type="entry name" value="Pentapeptide repeat-like"/>
    <property type="match status" value="1"/>
</dbReference>
<keyword evidence="2" id="KW-1133">Transmembrane helix</keyword>
<evidence type="ECO:0000256" key="2">
    <source>
        <dbReference type="SAM" id="Phobius"/>
    </source>
</evidence>